<comment type="caution">
    <text evidence="2">The sequence shown here is derived from an EMBL/GenBank/DDBJ whole genome shotgun (WGS) entry which is preliminary data.</text>
</comment>
<dbReference type="EMBL" id="JABANO010039777">
    <property type="protein sequence ID" value="KAF4689929.1"/>
    <property type="molecule type" value="Genomic_DNA"/>
</dbReference>
<dbReference type="EMBL" id="JABANM010011996">
    <property type="protein sequence ID" value="KAF4736760.1"/>
    <property type="molecule type" value="Genomic_DNA"/>
</dbReference>
<feature type="signal peptide" evidence="1">
    <location>
        <begin position="1"/>
        <end position="20"/>
    </location>
</feature>
<dbReference type="AlphaFoldDB" id="A0A7J6P1D9"/>
<reference evidence="4 5" key="1">
    <citation type="submission" date="2020-04" db="EMBL/GenBank/DDBJ databases">
        <title>Perkinsus olseni comparative genomics.</title>
        <authorList>
            <person name="Bogema D.R."/>
        </authorList>
    </citation>
    <scope>NUCLEOTIDE SEQUENCE [LARGE SCALE GENOMIC DNA]</scope>
    <source>
        <strain evidence="3">ATCC PRA-205</strain>
        <strain evidence="2 4">ATCC PRA-207</strain>
    </source>
</reference>
<sequence>MMLSFKAIYIAASLMVGALARPGPPTGTYYAIINSQGVKCGTHFKDSDDLTVDEGPPFTYKIDSDSADDFRRFRIGVDILCRGFVTTQPGDLYKFDYHRGNHPCGPHDVDESSRMTENLAW</sequence>
<accession>A0A7J6P1D9</accession>
<evidence type="ECO:0000313" key="2">
    <source>
        <dbReference type="EMBL" id="KAF4689929.1"/>
    </source>
</evidence>
<protein>
    <submittedName>
        <fullName evidence="2">Uncharacterized protein</fullName>
    </submittedName>
</protein>
<evidence type="ECO:0000313" key="3">
    <source>
        <dbReference type="EMBL" id="KAF4736760.1"/>
    </source>
</evidence>
<dbReference type="Proteomes" id="UP000574390">
    <property type="component" value="Unassembled WGS sequence"/>
</dbReference>
<keyword evidence="4" id="KW-1185">Reference proteome</keyword>
<feature type="chain" id="PRO_5033594317" evidence="1">
    <location>
        <begin position="21"/>
        <end position="121"/>
    </location>
</feature>
<evidence type="ECO:0000313" key="4">
    <source>
        <dbReference type="Proteomes" id="UP000553632"/>
    </source>
</evidence>
<dbReference type="Proteomes" id="UP000553632">
    <property type="component" value="Unassembled WGS sequence"/>
</dbReference>
<name>A0A7J6P1D9_PEROL</name>
<evidence type="ECO:0000256" key="1">
    <source>
        <dbReference type="SAM" id="SignalP"/>
    </source>
</evidence>
<organism evidence="2 4">
    <name type="scientific">Perkinsus olseni</name>
    <name type="common">Perkinsus atlanticus</name>
    <dbReference type="NCBI Taxonomy" id="32597"/>
    <lineage>
        <taxon>Eukaryota</taxon>
        <taxon>Sar</taxon>
        <taxon>Alveolata</taxon>
        <taxon>Perkinsozoa</taxon>
        <taxon>Perkinsea</taxon>
        <taxon>Perkinsida</taxon>
        <taxon>Perkinsidae</taxon>
        <taxon>Perkinsus</taxon>
    </lineage>
</organism>
<gene>
    <name evidence="3" type="ORF">FOZ62_030853</name>
    <name evidence="2" type="ORF">FOZ63_031092</name>
</gene>
<keyword evidence="1" id="KW-0732">Signal</keyword>
<proteinExistence type="predicted"/>
<evidence type="ECO:0000313" key="5">
    <source>
        <dbReference type="Proteomes" id="UP000574390"/>
    </source>
</evidence>